<dbReference type="EMBL" id="CAJNOQ010018653">
    <property type="protein sequence ID" value="CAF1433455.1"/>
    <property type="molecule type" value="Genomic_DNA"/>
</dbReference>
<keyword evidence="7 8" id="KW-0326">Glycosidase</keyword>
<dbReference type="EMBL" id="CAJNOK010018203">
    <property type="protein sequence ID" value="CAF1278050.1"/>
    <property type="molecule type" value="Genomic_DNA"/>
</dbReference>
<keyword evidence="4" id="KW-0732">Signal</keyword>
<comment type="similarity">
    <text evidence="2 8">Belongs to the glycosyl hydrolase 27 family.</text>
</comment>
<comment type="catalytic activity">
    <reaction evidence="1">
        <text>Hydrolysis of terminal, non-reducing alpha-D-galactose residues in alpha-D-galactosides, including galactose oligosaccharides, galactomannans and galactolipids.</text>
        <dbReference type="EC" id="3.2.1.22"/>
    </reaction>
</comment>
<evidence type="ECO:0000313" key="11">
    <source>
        <dbReference type="EMBL" id="CAF1433455.1"/>
    </source>
</evidence>
<evidence type="ECO:0000256" key="8">
    <source>
        <dbReference type="RuleBase" id="RU361168"/>
    </source>
</evidence>
<dbReference type="Gene3D" id="2.60.40.1180">
    <property type="entry name" value="Golgi alpha-mannosidase II"/>
    <property type="match status" value="1"/>
</dbReference>
<dbReference type="SUPFAM" id="SSF51011">
    <property type="entry name" value="Glycosyl hydrolase domain"/>
    <property type="match status" value="1"/>
</dbReference>
<dbReference type="SUPFAM" id="SSF51445">
    <property type="entry name" value="(Trans)glycosidases"/>
    <property type="match status" value="1"/>
</dbReference>
<dbReference type="EC" id="3.2.1.-" evidence="8"/>
<dbReference type="InterPro" id="IPR000111">
    <property type="entry name" value="Glyco_hydro_27/36_CS"/>
</dbReference>
<keyword evidence="5 8" id="KW-0378">Hydrolase</keyword>
<evidence type="ECO:0000256" key="1">
    <source>
        <dbReference type="ARBA" id="ARBA00001255"/>
    </source>
</evidence>
<dbReference type="InterPro" id="IPR017853">
    <property type="entry name" value="GH"/>
</dbReference>
<dbReference type="PANTHER" id="PTHR11452:SF75">
    <property type="entry name" value="ALPHA-GALACTOSIDASE MEL1"/>
    <property type="match status" value="1"/>
</dbReference>
<gene>
    <name evidence="11" type="ORF">GPM918_LOCUS34097</name>
    <name evidence="10" type="ORF">OVA965_LOCUS27508</name>
    <name evidence="13" type="ORF">SRO942_LOCUS34791</name>
    <name evidence="12" type="ORF">TMI583_LOCUS28254</name>
</gene>
<evidence type="ECO:0000313" key="13">
    <source>
        <dbReference type="EMBL" id="CAF4311530.1"/>
    </source>
</evidence>
<dbReference type="PRINTS" id="PR00740">
    <property type="entry name" value="GLHYDRLASE27"/>
</dbReference>
<dbReference type="CDD" id="cd14792">
    <property type="entry name" value="GH27"/>
    <property type="match status" value="1"/>
</dbReference>
<dbReference type="FunFam" id="2.60.40.1180:FF:000008">
    <property type="entry name" value="Alpha-galactosidase"/>
    <property type="match status" value="1"/>
</dbReference>
<evidence type="ECO:0000313" key="10">
    <source>
        <dbReference type="EMBL" id="CAF1278050.1"/>
    </source>
</evidence>
<dbReference type="PANTHER" id="PTHR11452">
    <property type="entry name" value="ALPHA-GALACTOSIDASE/ALPHA-N-ACETYLGALACTOSAMINIDASE"/>
    <property type="match status" value="1"/>
</dbReference>
<dbReference type="Proteomes" id="UP000677228">
    <property type="component" value="Unassembled WGS sequence"/>
</dbReference>
<comment type="caution">
    <text evidence="11">The sequence shown here is derived from an EMBL/GenBank/DDBJ whole genome shotgun (WGS) entry which is preliminary data.</text>
</comment>
<name>A0A815NKY1_9BILA</name>
<protein>
    <recommendedName>
        <fullName evidence="3 8">Alpha-galactosidase</fullName>
        <ecNumber evidence="8">3.2.1.-</ecNumber>
    </recommendedName>
</protein>
<proteinExistence type="inferred from homology"/>
<dbReference type="GO" id="GO:0004557">
    <property type="term" value="F:alpha-galactosidase activity"/>
    <property type="evidence" value="ECO:0007669"/>
    <property type="project" value="UniProtKB-EC"/>
</dbReference>
<evidence type="ECO:0000256" key="7">
    <source>
        <dbReference type="ARBA" id="ARBA00023295"/>
    </source>
</evidence>
<dbReference type="EMBL" id="CAJOBC010084088">
    <property type="protein sequence ID" value="CAF4311530.1"/>
    <property type="molecule type" value="Genomic_DNA"/>
</dbReference>
<dbReference type="Proteomes" id="UP000681722">
    <property type="component" value="Unassembled WGS sequence"/>
</dbReference>
<comment type="subunit">
    <text evidence="8">Homodimer.</text>
</comment>
<dbReference type="Gene3D" id="3.20.20.70">
    <property type="entry name" value="Aldolase class I"/>
    <property type="match status" value="2"/>
</dbReference>
<dbReference type="AlphaFoldDB" id="A0A815NKY1"/>
<reference evidence="11" key="1">
    <citation type="submission" date="2021-02" db="EMBL/GenBank/DDBJ databases">
        <authorList>
            <person name="Nowell W R."/>
        </authorList>
    </citation>
    <scope>NUCLEOTIDE SEQUENCE</scope>
</reference>
<dbReference type="InterPro" id="IPR013785">
    <property type="entry name" value="Aldolase_TIM"/>
</dbReference>
<evidence type="ECO:0000256" key="6">
    <source>
        <dbReference type="ARBA" id="ARBA00023157"/>
    </source>
</evidence>
<sequence length="358" mass="39962">MGYTYLNIDDCWAYQRDEHGIIHEDTNTFPSGIKALADYVHSKNLKFGIYSDAGNKTCAGRPGSLGFETQDAETYASWGVDYLKYDNCNAEHIVPMLRYPIMRDALNKTGRPIFYSMCEWGEFLPSLWAKKVGNSWRTTPDISDKWATMLLIIDANNLFAEFAGPGGWNDPGKMVALLSGGVSECQYAVYSQKETIFFKLAGFAGLDMLEIGNGHMSSTEYISYMSLWAISKAPLLIGCDVTNMSADTLKILANQEVIKVNQDALGVQGSKIRLDLENDLEVWAGPLADGAQVVLLLNRSLRTQGITVFWNEIGFNKTQIATVRDLWKHEDLGDFQQYYNATAIDAHAVVMLKIKPKL</sequence>
<dbReference type="Pfam" id="PF16499">
    <property type="entry name" value="Melibiase_2"/>
    <property type="match status" value="2"/>
</dbReference>
<evidence type="ECO:0000259" key="9">
    <source>
        <dbReference type="Pfam" id="PF17801"/>
    </source>
</evidence>
<evidence type="ECO:0000313" key="12">
    <source>
        <dbReference type="EMBL" id="CAF4083067.1"/>
    </source>
</evidence>
<dbReference type="Proteomes" id="UP000663829">
    <property type="component" value="Unassembled WGS sequence"/>
</dbReference>
<dbReference type="Pfam" id="PF17801">
    <property type="entry name" value="Melibiase_C"/>
    <property type="match status" value="1"/>
</dbReference>
<organism evidence="11 14">
    <name type="scientific">Didymodactylos carnosus</name>
    <dbReference type="NCBI Taxonomy" id="1234261"/>
    <lineage>
        <taxon>Eukaryota</taxon>
        <taxon>Metazoa</taxon>
        <taxon>Spiralia</taxon>
        <taxon>Gnathifera</taxon>
        <taxon>Rotifera</taxon>
        <taxon>Eurotatoria</taxon>
        <taxon>Bdelloidea</taxon>
        <taxon>Philodinida</taxon>
        <taxon>Philodinidae</taxon>
        <taxon>Didymodactylos</taxon>
    </lineage>
</organism>
<dbReference type="Proteomes" id="UP000682733">
    <property type="component" value="Unassembled WGS sequence"/>
</dbReference>
<dbReference type="InterPro" id="IPR041233">
    <property type="entry name" value="Melibiase_C"/>
</dbReference>
<evidence type="ECO:0000256" key="2">
    <source>
        <dbReference type="ARBA" id="ARBA00009743"/>
    </source>
</evidence>
<keyword evidence="14" id="KW-1185">Reference proteome</keyword>
<dbReference type="InterPro" id="IPR002241">
    <property type="entry name" value="Glyco_hydro_27"/>
</dbReference>
<dbReference type="EMBL" id="CAJOBA010039768">
    <property type="protein sequence ID" value="CAF4083067.1"/>
    <property type="molecule type" value="Genomic_DNA"/>
</dbReference>
<evidence type="ECO:0000256" key="5">
    <source>
        <dbReference type="ARBA" id="ARBA00022801"/>
    </source>
</evidence>
<evidence type="ECO:0000313" key="14">
    <source>
        <dbReference type="Proteomes" id="UP000663829"/>
    </source>
</evidence>
<evidence type="ECO:0000256" key="4">
    <source>
        <dbReference type="ARBA" id="ARBA00022729"/>
    </source>
</evidence>
<accession>A0A815NKY1</accession>
<feature type="domain" description="Alpha galactosidase C-terminal" evidence="9">
    <location>
        <begin position="277"/>
        <end position="354"/>
    </location>
</feature>
<dbReference type="OrthoDB" id="5795902at2759"/>
<keyword evidence="6 8" id="KW-1015">Disulfide bond</keyword>
<dbReference type="InterPro" id="IPR013780">
    <property type="entry name" value="Glyco_hydro_b"/>
</dbReference>
<dbReference type="PROSITE" id="PS00512">
    <property type="entry name" value="ALPHA_GALACTOSIDASE"/>
    <property type="match status" value="1"/>
</dbReference>
<evidence type="ECO:0000256" key="3">
    <source>
        <dbReference type="ARBA" id="ARBA00012755"/>
    </source>
</evidence>
<dbReference type="GO" id="GO:0005975">
    <property type="term" value="P:carbohydrate metabolic process"/>
    <property type="evidence" value="ECO:0007669"/>
    <property type="project" value="InterPro"/>
</dbReference>